<dbReference type="EMBL" id="QBIY01012807">
    <property type="protein sequence ID" value="RXN16157.1"/>
    <property type="molecule type" value="Genomic_DNA"/>
</dbReference>
<dbReference type="SMART" id="SM00409">
    <property type="entry name" value="IG"/>
    <property type="match status" value="3"/>
</dbReference>
<evidence type="ECO:0000256" key="1">
    <source>
        <dbReference type="ARBA" id="ARBA00004401"/>
    </source>
</evidence>
<dbReference type="InterPro" id="IPR007110">
    <property type="entry name" value="Ig-like_dom"/>
</dbReference>
<keyword evidence="9" id="KW-0256">Endoplasmic reticulum</keyword>
<accession>A0A498MGP9</accession>
<keyword evidence="6" id="KW-1003">Cell membrane</keyword>
<reference evidence="14 15" key="1">
    <citation type="submission" date="2018-03" db="EMBL/GenBank/DDBJ databases">
        <title>Draft genome sequence of Rohu Carp (Labeo rohita).</title>
        <authorList>
            <person name="Das P."/>
            <person name="Kushwaha B."/>
            <person name="Joshi C.G."/>
            <person name="Kumar D."/>
            <person name="Nagpure N.S."/>
            <person name="Sahoo L."/>
            <person name="Das S.P."/>
            <person name="Bit A."/>
            <person name="Patnaik S."/>
            <person name="Meher P.K."/>
            <person name="Jayasankar P."/>
            <person name="Koringa P.G."/>
            <person name="Patel N.V."/>
            <person name="Hinsu A.T."/>
            <person name="Kumar R."/>
            <person name="Pandey M."/>
            <person name="Agarwal S."/>
            <person name="Srivastava S."/>
            <person name="Singh M."/>
            <person name="Iquebal M.A."/>
            <person name="Jaiswal S."/>
            <person name="Angadi U.B."/>
            <person name="Kumar N."/>
            <person name="Raza M."/>
            <person name="Shah T.M."/>
            <person name="Rai A."/>
            <person name="Jena J.K."/>
        </authorList>
    </citation>
    <scope>NUCLEOTIDE SEQUENCE [LARGE SCALE GENOMIC DNA]</scope>
    <source>
        <strain evidence="14">DASCIFA01</strain>
        <tissue evidence="14">Testis</tissue>
    </source>
</reference>
<dbReference type="InterPro" id="IPR013783">
    <property type="entry name" value="Ig-like_fold"/>
</dbReference>
<evidence type="ECO:0000259" key="13">
    <source>
        <dbReference type="PROSITE" id="PS50835"/>
    </source>
</evidence>
<keyword evidence="11 12" id="KW-0472">Membrane</keyword>
<evidence type="ECO:0000256" key="5">
    <source>
        <dbReference type="ARBA" id="ARBA00014380"/>
    </source>
</evidence>
<feature type="domain" description="Ig-like" evidence="13">
    <location>
        <begin position="24"/>
        <end position="80"/>
    </location>
</feature>
<feature type="transmembrane region" description="Helical" evidence="12">
    <location>
        <begin position="241"/>
        <end position="262"/>
    </location>
</feature>
<evidence type="ECO:0000256" key="3">
    <source>
        <dbReference type="ARBA" id="ARBA00004648"/>
    </source>
</evidence>
<dbReference type="SMART" id="SM00408">
    <property type="entry name" value="IGc2"/>
    <property type="match status" value="3"/>
</dbReference>
<proteinExistence type="inferred from homology"/>
<feature type="domain" description="Ig-like" evidence="13">
    <location>
        <begin position="102"/>
        <end position="158"/>
    </location>
</feature>
<dbReference type="InterPro" id="IPR003599">
    <property type="entry name" value="Ig_sub"/>
</dbReference>
<keyword evidence="8 12" id="KW-0812">Transmembrane</keyword>
<organism evidence="14 15">
    <name type="scientific">Labeo rohita</name>
    <name type="common">Indian major carp</name>
    <name type="synonym">Cyprinus rohita</name>
    <dbReference type="NCBI Taxonomy" id="84645"/>
    <lineage>
        <taxon>Eukaryota</taxon>
        <taxon>Metazoa</taxon>
        <taxon>Chordata</taxon>
        <taxon>Craniata</taxon>
        <taxon>Vertebrata</taxon>
        <taxon>Euteleostomi</taxon>
        <taxon>Actinopterygii</taxon>
        <taxon>Neopterygii</taxon>
        <taxon>Teleostei</taxon>
        <taxon>Ostariophysi</taxon>
        <taxon>Cypriniformes</taxon>
        <taxon>Cyprinidae</taxon>
        <taxon>Labeoninae</taxon>
        <taxon>Labeonini</taxon>
        <taxon>Labeo</taxon>
    </lineage>
</organism>
<evidence type="ECO:0000256" key="8">
    <source>
        <dbReference type="ARBA" id="ARBA00022692"/>
    </source>
</evidence>
<evidence type="ECO:0000256" key="12">
    <source>
        <dbReference type="SAM" id="Phobius"/>
    </source>
</evidence>
<dbReference type="SUPFAM" id="SSF48726">
    <property type="entry name" value="Immunoglobulin"/>
    <property type="match status" value="2"/>
</dbReference>
<dbReference type="AlphaFoldDB" id="A0A498MGP9"/>
<evidence type="ECO:0000313" key="14">
    <source>
        <dbReference type="EMBL" id="RXN16157.1"/>
    </source>
</evidence>
<dbReference type="Gene3D" id="1.20.1410.10">
    <property type="entry name" value="I/LWEQ domain"/>
    <property type="match status" value="1"/>
</dbReference>
<gene>
    <name evidence="14" type="ORF">ROHU_027765</name>
</gene>
<comment type="caution">
    <text evidence="14">The sequence shown here is derived from an EMBL/GenBank/DDBJ whole genome shotgun (WGS) entry which is preliminary data.</text>
</comment>
<dbReference type="PANTHER" id="PTHR32510:SF3">
    <property type="entry name" value="TRANSMEMBRANE PROTEIN 98"/>
    <property type="match status" value="1"/>
</dbReference>
<dbReference type="InterPro" id="IPR036179">
    <property type="entry name" value="Ig-like_dom_sf"/>
</dbReference>
<dbReference type="Proteomes" id="UP000290572">
    <property type="component" value="Unassembled WGS sequence"/>
</dbReference>
<dbReference type="GO" id="GO:0005789">
    <property type="term" value="C:endoplasmic reticulum membrane"/>
    <property type="evidence" value="ECO:0007669"/>
    <property type="project" value="UniProtKB-SubCell"/>
</dbReference>
<keyword evidence="10 12" id="KW-1133">Transmembrane helix</keyword>
<dbReference type="PROSITE" id="PS50835">
    <property type="entry name" value="IG_LIKE"/>
    <property type="match status" value="3"/>
</dbReference>
<protein>
    <recommendedName>
        <fullName evidence="5">Transmembrane protein 98</fullName>
    </recommendedName>
</protein>
<evidence type="ECO:0000256" key="9">
    <source>
        <dbReference type="ARBA" id="ARBA00022824"/>
    </source>
</evidence>
<feature type="domain" description="Ig-like" evidence="13">
    <location>
        <begin position="180"/>
        <end position="236"/>
    </location>
</feature>
<evidence type="ECO:0000313" key="15">
    <source>
        <dbReference type="Proteomes" id="UP000290572"/>
    </source>
</evidence>
<dbReference type="FunFam" id="1.20.1410.10:FF:000003">
    <property type="entry name" value="Transmembrane protein 98"/>
    <property type="match status" value="1"/>
</dbReference>
<dbReference type="PANTHER" id="PTHR32510">
    <property type="entry name" value="TRANSMEMBRANE PROTEIN 98"/>
    <property type="match status" value="1"/>
</dbReference>
<keyword evidence="15" id="KW-1185">Reference proteome</keyword>
<dbReference type="InterPro" id="IPR029668">
    <property type="entry name" value="TMEM98"/>
</dbReference>
<dbReference type="Gene3D" id="2.60.40.10">
    <property type="entry name" value="Immunoglobulins"/>
    <property type="match status" value="3"/>
</dbReference>
<evidence type="ECO:0000256" key="10">
    <source>
        <dbReference type="ARBA" id="ARBA00022989"/>
    </source>
</evidence>
<evidence type="ECO:0000256" key="6">
    <source>
        <dbReference type="ARBA" id="ARBA00022475"/>
    </source>
</evidence>
<dbReference type="InterPro" id="IPR003598">
    <property type="entry name" value="Ig_sub2"/>
</dbReference>
<feature type="transmembrane region" description="Helical" evidence="12">
    <location>
        <begin position="282"/>
        <end position="311"/>
    </location>
</feature>
<dbReference type="GO" id="GO:0005886">
    <property type="term" value="C:plasma membrane"/>
    <property type="evidence" value="ECO:0007669"/>
    <property type="project" value="UniProtKB-SubCell"/>
</dbReference>
<evidence type="ECO:0000256" key="11">
    <source>
        <dbReference type="ARBA" id="ARBA00023136"/>
    </source>
</evidence>
<dbReference type="GO" id="GO:0005615">
    <property type="term" value="C:extracellular space"/>
    <property type="evidence" value="ECO:0007669"/>
    <property type="project" value="UniProtKB-ARBA"/>
</dbReference>
<comment type="subcellular location">
    <subcellularLocation>
        <location evidence="1">Cell membrane</location>
        <topology evidence="1">Single-pass type II membrane protein</topology>
    </subcellularLocation>
    <subcellularLocation>
        <location evidence="3">Endoplasmic reticulum membrane</location>
        <topology evidence="3">Single-pass type II membrane protein</topology>
    </subcellularLocation>
    <subcellularLocation>
        <location evidence="2">Secreted</location>
        <location evidence="2">Extracellular exosome</location>
    </subcellularLocation>
</comment>
<evidence type="ECO:0000256" key="2">
    <source>
        <dbReference type="ARBA" id="ARBA00004550"/>
    </source>
</evidence>
<keyword evidence="7" id="KW-0964">Secreted</keyword>
<evidence type="ECO:0000256" key="4">
    <source>
        <dbReference type="ARBA" id="ARBA00011024"/>
    </source>
</evidence>
<comment type="similarity">
    <text evidence="4">Belongs to the TMEM98 family.</text>
</comment>
<sequence>MLHFTDGCHVSDHMKNKEVTGYTGGSVLLPCSCTDPQSTVKTLRWYHQRENQWTKISNLSEEDQGEYHCSVSSQRHVSIRLSVQGCHVSDHGKNKELTGYTGGSVLLPCSCADTQSTVNTLTWHYNKENQWTKISNLSEEDQGEYHCSVSSQRHVSIRLSVQGCHVSDHMKNKEVTGYTGGSVLLPCSCTDPQSTVKTLRWYHQRENQWTKIVNLSEEDQGEYHCSVSSQRHVSFTLTVQVFILLSVLSVVVLLVVLALIYWKCRESSSFCKIQPNNFLTILFITMETVVIVAIGVLATIFLASFVALVVVCRHRYCHPPDFLHQFDSKPTVDLIGAMETQSEPSELELDDVVITNPHIEAMLENEDWIEDASGLVSHCIAILKICHTLTEKLVAMTMGSGAKVKAPASLNDIITVAKRISPRVDDVVRSMYPPLDPILLDARATALLLSVSHLVLVTRNACHMSGSLDWIDQSLHAAEDHMVVLREAALASEPERGLPEREQSI</sequence>
<evidence type="ECO:0000256" key="7">
    <source>
        <dbReference type="ARBA" id="ARBA00022525"/>
    </source>
</evidence>
<name>A0A498MGP9_LABRO</name>